<evidence type="ECO:0000259" key="2">
    <source>
        <dbReference type="Pfam" id="PF04059"/>
    </source>
</evidence>
<feature type="domain" description="Mei2-like C-terminal RNA recognition motif" evidence="2">
    <location>
        <begin position="25"/>
        <end position="101"/>
    </location>
</feature>
<feature type="region of interest" description="Disordered" evidence="1">
    <location>
        <begin position="138"/>
        <end position="174"/>
    </location>
</feature>
<feature type="compositionally biased region" description="Polar residues" evidence="1">
    <location>
        <begin position="149"/>
        <end position="160"/>
    </location>
</feature>
<accession>A0ABN9TQ21</accession>
<protein>
    <recommendedName>
        <fullName evidence="2">Mei2-like C-terminal RNA recognition motif domain-containing protein</fullName>
    </recommendedName>
</protein>
<feature type="compositionally biased region" description="Basic residues" evidence="1">
    <location>
        <begin position="138"/>
        <end position="147"/>
    </location>
</feature>
<gene>
    <name evidence="3" type="ORF">PCOR1329_LOCUS41199</name>
</gene>
<comment type="caution">
    <text evidence="3">The sequence shown here is derived from an EMBL/GenBank/DDBJ whole genome shotgun (WGS) entry which is preliminary data.</text>
</comment>
<dbReference type="Pfam" id="PF04059">
    <property type="entry name" value="RRM_2"/>
    <property type="match status" value="1"/>
</dbReference>
<keyword evidence="4" id="KW-1185">Reference proteome</keyword>
<sequence length="174" mass="19252">MTPSGQPESPVSGSCVSPTYALRRDMFVELLNSHGFRGKFDLVYMPIDFKTSQPIGYAFVNAVDPDSALHLFRVFEGFRSWPAKSPKTCSVSWGGRQGLQSNVRVYRNLAVMKQSAPEAWKPALFLQGDMVRFPAPTRRLKRSHKQHGTIGSNVAGSWSSPAEMDGDGSSRLDQ</sequence>
<dbReference type="InterPro" id="IPR007201">
    <property type="entry name" value="Mei2-like_Rrm_C"/>
</dbReference>
<name>A0ABN9TQ21_9DINO</name>
<evidence type="ECO:0000313" key="3">
    <source>
        <dbReference type="EMBL" id="CAK0848188.1"/>
    </source>
</evidence>
<dbReference type="Proteomes" id="UP001189429">
    <property type="component" value="Unassembled WGS sequence"/>
</dbReference>
<evidence type="ECO:0000313" key="4">
    <source>
        <dbReference type="Proteomes" id="UP001189429"/>
    </source>
</evidence>
<organism evidence="3 4">
    <name type="scientific">Prorocentrum cordatum</name>
    <dbReference type="NCBI Taxonomy" id="2364126"/>
    <lineage>
        <taxon>Eukaryota</taxon>
        <taxon>Sar</taxon>
        <taxon>Alveolata</taxon>
        <taxon>Dinophyceae</taxon>
        <taxon>Prorocentrales</taxon>
        <taxon>Prorocentraceae</taxon>
        <taxon>Prorocentrum</taxon>
    </lineage>
</organism>
<evidence type="ECO:0000256" key="1">
    <source>
        <dbReference type="SAM" id="MobiDB-lite"/>
    </source>
</evidence>
<proteinExistence type="predicted"/>
<dbReference type="EMBL" id="CAUYUJ010014958">
    <property type="protein sequence ID" value="CAK0848188.1"/>
    <property type="molecule type" value="Genomic_DNA"/>
</dbReference>
<reference evidence="3" key="1">
    <citation type="submission" date="2023-10" db="EMBL/GenBank/DDBJ databases">
        <authorList>
            <person name="Chen Y."/>
            <person name="Shah S."/>
            <person name="Dougan E. K."/>
            <person name="Thang M."/>
            <person name="Chan C."/>
        </authorList>
    </citation>
    <scope>NUCLEOTIDE SEQUENCE [LARGE SCALE GENOMIC DNA]</scope>
</reference>